<feature type="domain" description="CHAT" evidence="1">
    <location>
        <begin position="85"/>
        <end position="333"/>
    </location>
</feature>
<dbReference type="Pfam" id="PF12770">
    <property type="entry name" value="CHAT"/>
    <property type="match status" value="1"/>
</dbReference>
<proteinExistence type="predicted"/>
<dbReference type="RefSeq" id="WP_169797470.1">
    <property type="nucleotide sequence ID" value="NZ_CBCRUZ010000001.1"/>
</dbReference>
<keyword evidence="3" id="KW-1185">Reference proteome</keyword>
<name>A0ABX8SBS7_9ACTN</name>
<evidence type="ECO:0000259" key="1">
    <source>
        <dbReference type="Pfam" id="PF12770"/>
    </source>
</evidence>
<sequence>MTNRVWWLGFWPTQSAVHWWLTSRVLGDGAVGLVSRPLSGRIPSATVQPLLGRLVDALAIGAATDDGRRGAVWTGALAEPRAERALAADLGRVLLPPVLTAALGQAGLDETVVIAPGPLLARVPWELLAVDAAGTRLVEKARIRGGLGAAIRAADSGRTAPAAGAVRVLDPGPRSAAARARGGTYAGSVPAPVFGPAIDDRWYDAMGPEDDYLNEADTGVPVTKDALSAMLSGRTWQRMLYYGHTIAGTSTAPAAAGLVLADPGTGGPFEPFVAAEWIREPARWPAPERVGFVSCHSNDTHLYEQMGLAMAAVRAGARVVTATRWSLPTDIAVGVSGATPTTDLALAVDTALGAPDPVDTIRHWQLGRLSDWRTAPSPATAPLLWASPTTYQVCALAGSPR</sequence>
<evidence type="ECO:0000313" key="3">
    <source>
        <dbReference type="Proteomes" id="UP000887023"/>
    </source>
</evidence>
<evidence type="ECO:0000313" key="2">
    <source>
        <dbReference type="EMBL" id="QXQ15325.1"/>
    </source>
</evidence>
<dbReference type="EMBL" id="CP079105">
    <property type="protein sequence ID" value="QXQ15325.1"/>
    <property type="molecule type" value="Genomic_DNA"/>
</dbReference>
<dbReference type="InterPro" id="IPR024983">
    <property type="entry name" value="CHAT_dom"/>
</dbReference>
<gene>
    <name evidence="2" type="ORF">KV203_08450</name>
</gene>
<dbReference type="Proteomes" id="UP000887023">
    <property type="component" value="Chromosome"/>
</dbReference>
<organism evidence="2 3">
    <name type="scientific">Skermania pinensis</name>
    <dbReference type="NCBI Taxonomy" id="39122"/>
    <lineage>
        <taxon>Bacteria</taxon>
        <taxon>Bacillati</taxon>
        <taxon>Actinomycetota</taxon>
        <taxon>Actinomycetes</taxon>
        <taxon>Mycobacteriales</taxon>
        <taxon>Gordoniaceae</taxon>
        <taxon>Skermania</taxon>
    </lineage>
</organism>
<protein>
    <submittedName>
        <fullName evidence="2">CHAT domain-containing protein</fullName>
    </submittedName>
</protein>
<reference evidence="2" key="1">
    <citation type="submission" date="2021-07" db="EMBL/GenBank/DDBJ databases">
        <title>Candidatus Kaistella beijingensis sp. nov. isolated from a municipal wastewater treatment plant is involved in sludge foaming.</title>
        <authorList>
            <person name="Song Y."/>
            <person name="Liu S.-J."/>
        </authorList>
    </citation>
    <scope>NUCLEOTIDE SEQUENCE</scope>
    <source>
        <strain evidence="2">DSM 43998</strain>
    </source>
</reference>
<accession>A0ABX8SBS7</accession>